<proteinExistence type="predicted"/>
<keyword evidence="2" id="KW-0560">Oxidoreductase</keyword>
<dbReference type="RefSeq" id="WP_160689448.1">
    <property type="nucleotide sequence ID" value="NZ_CP047897.1"/>
</dbReference>
<dbReference type="AlphaFoldDB" id="A0A6P1NUM3"/>
<dbReference type="InterPro" id="IPR002569">
    <property type="entry name" value="Met_Sox_Rdtase_MsrA_dom"/>
</dbReference>
<evidence type="ECO:0000256" key="2">
    <source>
        <dbReference type="ARBA" id="ARBA00023002"/>
    </source>
</evidence>
<sequence>MATIQTPPTLETATFSMGCFWKPEALFGAVPGVVSTSAGYAGGTSPAPTYWHLKDHLETVQVTFEATQLSFEELLALFFIHHSATRIAPKRQYASAVFYHSPVQQNAIEKAIQAEEARQPEKIQTLVLPFTQYHLAEERHQKWNLKRVPPLLQELQVYYPDELTFNAATTVARVNGFVAGFGTEAHITAELECFGLSGVAQDVLWQKWKQARLA</sequence>
<dbReference type="KEGG" id="nib:GU926_04570"/>
<evidence type="ECO:0000259" key="5">
    <source>
        <dbReference type="Pfam" id="PF01625"/>
    </source>
</evidence>
<comment type="catalytic activity">
    <reaction evidence="3">
        <text>L-methionyl-[protein] + [thioredoxin]-disulfide + H2O = L-methionyl-(S)-S-oxide-[protein] + [thioredoxin]-dithiol</text>
        <dbReference type="Rhea" id="RHEA:14217"/>
        <dbReference type="Rhea" id="RHEA-COMP:10698"/>
        <dbReference type="Rhea" id="RHEA-COMP:10700"/>
        <dbReference type="Rhea" id="RHEA-COMP:12313"/>
        <dbReference type="Rhea" id="RHEA-COMP:12315"/>
        <dbReference type="ChEBI" id="CHEBI:15377"/>
        <dbReference type="ChEBI" id="CHEBI:16044"/>
        <dbReference type="ChEBI" id="CHEBI:29950"/>
        <dbReference type="ChEBI" id="CHEBI:44120"/>
        <dbReference type="ChEBI" id="CHEBI:50058"/>
        <dbReference type="EC" id="1.8.4.11"/>
    </reaction>
</comment>
<keyword evidence="7" id="KW-1185">Reference proteome</keyword>
<dbReference type="EMBL" id="CP047897">
    <property type="protein sequence ID" value="QHL86750.1"/>
    <property type="molecule type" value="Genomic_DNA"/>
</dbReference>
<dbReference type="Proteomes" id="UP000464214">
    <property type="component" value="Chromosome"/>
</dbReference>
<reference evidence="6 7" key="1">
    <citation type="submission" date="2020-01" db="EMBL/GenBank/DDBJ databases">
        <authorList>
            <person name="Kim M."/>
        </authorList>
    </citation>
    <scope>NUCLEOTIDE SEQUENCE [LARGE SCALE GENOMIC DNA]</scope>
    <source>
        <strain evidence="6 7">BT10</strain>
    </source>
</reference>
<dbReference type="PANTHER" id="PTHR43774:SF1">
    <property type="entry name" value="PEPTIDE METHIONINE SULFOXIDE REDUCTASE MSRA 2"/>
    <property type="match status" value="1"/>
</dbReference>
<dbReference type="PANTHER" id="PTHR43774">
    <property type="entry name" value="PEPTIDE METHIONINE SULFOXIDE REDUCTASE"/>
    <property type="match status" value="1"/>
</dbReference>
<gene>
    <name evidence="6" type="ORF">GU926_04570</name>
</gene>
<evidence type="ECO:0000313" key="6">
    <source>
        <dbReference type="EMBL" id="QHL86750.1"/>
    </source>
</evidence>
<comment type="catalytic activity">
    <reaction evidence="4">
        <text>[thioredoxin]-disulfide + L-methionine + H2O = L-methionine (S)-S-oxide + [thioredoxin]-dithiol</text>
        <dbReference type="Rhea" id="RHEA:19993"/>
        <dbReference type="Rhea" id="RHEA-COMP:10698"/>
        <dbReference type="Rhea" id="RHEA-COMP:10700"/>
        <dbReference type="ChEBI" id="CHEBI:15377"/>
        <dbReference type="ChEBI" id="CHEBI:29950"/>
        <dbReference type="ChEBI" id="CHEBI:50058"/>
        <dbReference type="ChEBI" id="CHEBI:57844"/>
        <dbReference type="ChEBI" id="CHEBI:58772"/>
        <dbReference type="EC" id="1.8.4.11"/>
    </reaction>
</comment>
<dbReference type="GO" id="GO:0008113">
    <property type="term" value="F:peptide-methionine (S)-S-oxide reductase activity"/>
    <property type="evidence" value="ECO:0007669"/>
    <property type="project" value="UniProtKB-EC"/>
</dbReference>
<accession>A0A6P1NUM3</accession>
<evidence type="ECO:0000256" key="1">
    <source>
        <dbReference type="ARBA" id="ARBA00012502"/>
    </source>
</evidence>
<name>A0A6P1NUM3_9BACT</name>
<evidence type="ECO:0000256" key="3">
    <source>
        <dbReference type="ARBA" id="ARBA00047806"/>
    </source>
</evidence>
<evidence type="ECO:0000313" key="7">
    <source>
        <dbReference type="Proteomes" id="UP000464214"/>
    </source>
</evidence>
<dbReference type="EC" id="1.8.4.11" evidence="1"/>
<dbReference type="SUPFAM" id="SSF55068">
    <property type="entry name" value="Peptide methionine sulfoxide reductase"/>
    <property type="match status" value="1"/>
</dbReference>
<dbReference type="InterPro" id="IPR036509">
    <property type="entry name" value="Met_Sox_Rdtase_MsrA_sf"/>
</dbReference>
<dbReference type="Gene3D" id="3.30.1060.10">
    <property type="entry name" value="Peptide methionine sulphoxide reductase MsrA"/>
    <property type="match status" value="1"/>
</dbReference>
<evidence type="ECO:0000256" key="4">
    <source>
        <dbReference type="ARBA" id="ARBA00048782"/>
    </source>
</evidence>
<organism evidence="6 7">
    <name type="scientific">Nibribacter ruber</name>
    <dbReference type="NCBI Taxonomy" id="2698458"/>
    <lineage>
        <taxon>Bacteria</taxon>
        <taxon>Pseudomonadati</taxon>
        <taxon>Bacteroidota</taxon>
        <taxon>Cytophagia</taxon>
        <taxon>Cytophagales</taxon>
        <taxon>Hymenobacteraceae</taxon>
        <taxon>Nibribacter</taxon>
    </lineage>
</organism>
<dbReference type="Pfam" id="PF01625">
    <property type="entry name" value="PMSR"/>
    <property type="match status" value="1"/>
</dbReference>
<feature type="domain" description="Peptide methionine sulphoxide reductase MsrA" evidence="5">
    <location>
        <begin position="12"/>
        <end position="146"/>
    </location>
</feature>
<protein>
    <recommendedName>
        <fullName evidence="1">peptide-methionine (S)-S-oxide reductase</fullName>
        <ecNumber evidence="1">1.8.4.11</ecNumber>
    </recommendedName>
</protein>